<dbReference type="Gene3D" id="1.25.40.10">
    <property type="entry name" value="Tetratricopeptide repeat domain"/>
    <property type="match status" value="3"/>
</dbReference>
<name>A0A316HTA6_9PSEU</name>
<dbReference type="GO" id="GO:0006355">
    <property type="term" value="P:regulation of DNA-templated transcription"/>
    <property type="evidence" value="ECO:0007669"/>
    <property type="project" value="InterPro"/>
</dbReference>
<dbReference type="SMART" id="SM01043">
    <property type="entry name" value="BTAD"/>
    <property type="match status" value="1"/>
</dbReference>
<dbReference type="SUPFAM" id="SSF46894">
    <property type="entry name" value="C-terminal effector domain of the bipartite response regulators"/>
    <property type="match status" value="1"/>
</dbReference>
<feature type="domain" description="Bacterial transcriptional activator" evidence="6">
    <location>
        <begin position="98"/>
        <end position="238"/>
    </location>
</feature>
<dbReference type="InterPro" id="IPR036388">
    <property type="entry name" value="WH-like_DNA-bd_sf"/>
</dbReference>
<dbReference type="InterPro" id="IPR016032">
    <property type="entry name" value="Sig_transdc_resp-reg_C-effctor"/>
</dbReference>
<dbReference type="SMART" id="SM00028">
    <property type="entry name" value="TPR"/>
    <property type="match status" value="5"/>
</dbReference>
<dbReference type="InterPro" id="IPR011990">
    <property type="entry name" value="TPR-like_helical_dom_sf"/>
</dbReference>
<dbReference type="PANTHER" id="PTHR35807">
    <property type="entry name" value="TRANSCRIPTIONAL REGULATOR REDD-RELATED"/>
    <property type="match status" value="1"/>
</dbReference>
<dbReference type="InterPro" id="IPR027417">
    <property type="entry name" value="P-loop_NTPase"/>
</dbReference>
<dbReference type="CDD" id="cd15831">
    <property type="entry name" value="BTAD"/>
    <property type="match status" value="1"/>
</dbReference>
<comment type="caution">
    <text evidence="7">The sequence shown here is derived from an EMBL/GenBank/DDBJ whole genome shotgun (WGS) entry which is preliminary data.</text>
</comment>
<reference evidence="7 8" key="1">
    <citation type="submission" date="2018-05" db="EMBL/GenBank/DDBJ databases">
        <title>Genomic Encyclopedia of Type Strains, Phase IV (KMG-IV): sequencing the most valuable type-strain genomes for metagenomic binning, comparative biology and taxonomic classification.</title>
        <authorList>
            <person name="Goeker M."/>
        </authorList>
    </citation>
    <scope>NUCLEOTIDE SEQUENCE [LARGE SCALE GENOMIC DNA]</scope>
    <source>
        <strain evidence="7 8">DSM 45480</strain>
    </source>
</reference>
<dbReference type="InterPro" id="IPR002182">
    <property type="entry name" value="NB-ARC"/>
</dbReference>
<dbReference type="Gene3D" id="3.40.50.300">
    <property type="entry name" value="P-loop containing nucleotide triphosphate hydrolases"/>
    <property type="match status" value="1"/>
</dbReference>
<dbReference type="PANTHER" id="PTHR35807:SF1">
    <property type="entry name" value="TRANSCRIPTIONAL REGULATOR REDD"/>
    <property type="match status" value="1"/>
</dbReference>
<dbReference type="Pfam" id="PF13181">
    <property type="entry name" value="TPR_8"/>
    <property type="match status" value="1"/>
</dbReference>
<proteinExistence type="inferred from homology"/>
<dbReference type="InterPro" id="IPR051677">
    <property type="entry name" value="AfsR-DnrI-RedD_regulator"/>
</dbReference>
<dbReference type="SMART" id="SM00862">
    <property type="entry name" value="Trans_reg_C"/>
    <property type="match status" value="1"/>
</dbReference>
<evidence type="ECO:0000259" key="6">
    <source>
        <dbReference type="SMART" id="SM01043"/>
    </source>
</evidence>
<dbReference type="GO" id="GO:0043531">
    <property type="term" value="F:ADP binding"/>
    <property type="evidence" value="ECO:0007669"/>
    <property type="project" value="InterPro"/>
</dbReference>
<dbReference type="Proteomes" id="UP000246005">
    <property type="component" value="Unassembled WGS sequence"/>
</dbReference>
<evidence type="ECO:0000256" key="1">
    <source>
        <dbReference type="ARBA" id="ARBA00005820"/>
    </source>
</evidence>
<dbReference type="InterPro" id="IPR019734">
    <property type="entry name" value="TPR_rpt"/>
</dbReference>
<dbReference type="InterPro" id="IPR001867">
    <property type="entry name" value="OmpR/PhoB-type_DNA-bd"/>
</dbReference>
<gene>
    <name evidence="7" type="ORF">C8D88_111237</name>
</gene>
<dbReference type="PRINTS" id="PR00364">
    <property type="entry name" value="DISEASERSIST"/>
</dbReference>
<feature type="domain" description="OmpR/PhoB-type" evidence="5">
    <location>
        <begin position="18"/>
        <end position="91"/>
    </location>
</feature>
<keyword evidence="3 7" id="KW-0238">DNA-binding</keyword>
<accession>A0A316HTA6</accession>
<dbReference type="SUPFAM" id="SSF52540">
    <property type="entry name" value="P-loop containing nucleoside triphosphate hydrolases"/>
    <property type="match status" value="1"/>
</dbReference>
<evidence type="ECO:0000313" key="7">
    <source>
        <dbReference type="EMBL" id="PWK83352.1"/>
    </source>
</evidence>
<evidence type="ECO:0000256" key="3">
    <source>
        <dbReference type="ARBA" id="ARBA00023125"/>
    </source>
</evidence>
<evidence type="ECO:0000313" key="8">
    <source>
        <dbReference type="Proteomes" id="UP000246005"/>
    </source>
</evidence>
<sequence>MTPVDFGILGPIQARDSGVRLELGGVRGQKVLAALLLAPNRVVPLTQLVDVVWDGEPPSTGKHQIQKSVGDLRSALGVPGLIVTDGPGYRIALGSATLDVLTFERHVATAQTVEPAEAVRLLRTALSLWRGPALAGLDGQVLRVEAERLDERRIAVAQQCFGLQLELGQHEQVITELSALVAANPFREQLVEQLMLALYRSNRQADALELYDRTRRLLADELGVDPGRSLRAAHQAILNQDSESTHVSPKAPAQLPADLARFTGRESYLDALDAGLSASTVVITSIAGTAGVGKTALAVHWAHRVRDKFPDGQLYLNLRGYDDAPATTPAEALTQLMRGLGVEPDQIPREVDEQASTYRSILSTRRVLILLDNAASEDQVRPLLPGTPGCAVIVTSRNDLRGLTALDDARRVELDLLTADEAHALITRVLGAARADTEPEAVADLAALCGYLPLAIRIAAANLACRPHDRIADAVADLAQGNRLAQLSISGDRRAAVTAAFELSLKSLPDEASLLFQRLGLLPRTDFTAHTASVLMGVDDVRPLISLLESASLIEPHTRGRFRVHDLLHLYARELVTSDEDAGQAGLRLLDHYLHTTDAALDVLAPEMYRLCRDGTSALSFGSKEAALSWLDAEGEAVAICALRAEPPRYRWELADSLRRMWYLRQQFDRWHETASAGLLAAEQENDLRGQASMHLSLGTMHCELDGRQGIGHLETAFALYEEADDRAGQFHCLNNLSVVHLTLGRTQEAIGLLRDALPLVDDNLRLSAVVHLNLGVATAQTGRLTESLAHYEQARELLRQAGGSVSDTLVEFALAELHVVLGDPVRAREHAVRGARMAEESGSHAWWYVLQSVEAKIDRDTGRTQRALTRALALVDEAEEGAAELYVLLGLVIAGSAYHRLGRLREAIEALRRGLRLAGSLGRVDNETEYLIDLARALQAAGDERSAGELAERALDQATTFGFAMQRGRALATLALLSLKAGDAERARGFAAEAVEVQRETGFVLGQAESLLVLARVADHPAALQETRAIVARLTGPHGGDPAGVLCETDVG</sequence>
<dbReference type="AlphaFoldDB" id="A0A316HTA6"/>
<evidence type="ECO:0000256" key="4">
    <source>
        <dbReference type="ARBA" id="ARBA00023163"/>
    </source>
</evidence>
<dbReference type="SUPFAM" id="SSF48452">
    <property type="entry name" value="TPR-like"/>
    <property type="match status" value="3"/>
</dbReference>
<evidence type="ECO:0000256" key="2">
    <source>
        <dbReference type="ARBA" id="ARBA00023015"/>
    </source>
</evidence>
<dbReference type="InterPro" id="IPR005158">
    <property type="entry name" value="BTAD"/>
</dbReference>
<dbReference type="Pfam" id="PF03704">
    <property type="entry name" value="BTAD"/>
    <property type="match status" value="1"/>
</dbReference>
<keyword evidence="4" id="KW-0804">Transcription</keyword>
<dbReference type="Pfam" id="PF00931">
    <property type="entry name" value="NB-ARC"/>
    <property type="match status" value="1"/>
</dbReference>
<dbReference type="GO" id="GO:0003677">
    <property type="term" value="F:DNA binding"/>
    <property type="evidence" value="ECO:0007669"/>
    <property type="project" value="UniProtKB-KW"/>
</dbReference>
<dbReference type="Pfam" id="PF13424">
    <property type="entry name" value="TPR_12"/>
    <property type="match status" value="1"/>
</dbReference>
<evidence type="ECO:0000259" key="5">
    <source>
        <dbReference type="SMART" id="SM00862"/>
    </source>
</evidence>
<dbReference type="EMBL" id="QGHB01000011">
    <property type="protein sequence ID" value="PWK83352.1"/>
    <property type="molecule type" value="Genomic_DNA"/>
</dbReference>
<protein>
    <submittedName>
        <fullName evidence="7">DNA-binding SARP family transcriptional activator</fullName>
    </submittedName>
</protein>
<organism evidence="7 8">
    <name type="scientific">Lentzea atacamensis</name>
    <dbReference type="NCBI Taxonomy" id="531938"/>
    <lineage>
        <taxon>Bacteria</taxon>
        <taxon>Bacillati</taxon>
        <taxon>Actinomycetota</taxon>
        <taxon>Actinomycetes</taxon>
        <taxon>Pseudonocardiales</taxon>
        <taxon>Pseudonocardiaceae</taxon>
        <taxon>Lentzea</taxon>
    </lineage>
</organism>
<keyword evidence="2" id="KW-0805">Transcription regulation</keyword>
<dbReference type="GO" id="GO:0000160">
    <property type="term" value="P:phosphorelay signal transduction system"/>
    <property type="evidence" value="ECO:0007669"/>
    <property type="project" value="InterPro"/>
</dbReference>
<comment type="similarity">
    <text evidence="1">Belongs to the AfsR/DnrI/RedD regulatory family.</text>
</comment>
<dbReference type="Gene3D" id="1.10.10.10">
    <property type="entry name" value="Winged helix-like DNA-binding domain superfamily/Winged helix DNA-binding domain"/>
    <property type="match status" value="1"/>
</dbReference>